<evidence type="ECO:0000313" key="2">
    <source>
        <dbReference type="Proteomes" id="UP000683428"/>
    </source>
</evidence>
<proteinExistence type="predicted"/>
<keyword evidence="2" id="KW-1185">Reference proteome</keyword>
<dbReference type="AlphaFoldDB" id="A0A975SL47"/>
<evidence type="ECO:0000313" key="1">
    <source>
        <dbReference type="EMBL" id="QWT48339.1"/>
    </source>
</evidence>
<dbReference type="KEGG" id="aiq:Azoinq_10780"/>
<gene>
    <name evidence="1" type="ORF">Azoinq_10780</name>
</gene>
<dbReference type="RefSeq" id="WP_216129212.1">
    <property type="nucleotide sequence ID" value="NZ_CP064782.1"/>
</dbReference>
<organism evidence="1 2">
    <name type="scientific">Azospira inquinata</name>
    <dbReference type="NCBI Taxonomy" id="2785627"/>
    <lineage>
        <taxon>Bacteria</taxon>
        <taxon>Pseudomonadati</taxon>
        <taxon>Pseudomonadota</taxon>
        <taxon>Betaproteobacteria</taxon>
        <taxon>Rhodocyclales</taxon>
        <taxon>Rhodocyclaceae</taxon>
        <taxon>Azospira</taxon>
    </lineage>
</organism>
<dbReference type="Proteomes" id="UP000683428">
    <property type="component" value="Chromosome"/>
</dbReference>
<protein>
    <submittedName>
        <fullName evidence="1">Uncharacterized protein</fullName>
    </submittedName>
</protein>
<sequence>MTDIPEMCPPLRLAAVLHLLSSTALGGASPNKIRALLEHLEGLAGTEGLNPYLHQALETVRQDWLALDGRALVSSLPAQRFH</sequence>
<name>A0A975SL47_9RHOO</name>
<accession>A0A975SL47</accession>
<dbReference type="EMBL" id="CP064782">
    <property type="protein sequence ID" value="QWT48339.1"/>
    <property type="molecule type" value="Genomic_DNA"/>
</dbReference>
<reference evidence="1" key="1">
    <citation type="submission" date="2020-11" db="EMBL/GenBank/DDBJ databases">
        <title>Azospira inquinata sp. nov.</title>
        <authorList>
            <person name="Moe W.M."/>
            <person name="Mikes M.C."/>
        </authorList>
    </citation>
    <scope>NUCLEOTIDE SEQUENCE</scope>
    <source>
        <strain evidence="1">Azo-3</strain>
    </source>
</reference>